<name>V5BSR3_TRYCR</name>
<evidence type="ECO:0000313" key="2">
    <source>
        <dbReference type="Proteomes" id="UP000017861"/>
    </source>
</evidence>
<gene>
    <name evidence="1" type="ORF">TCDM_01963</name>
</gene>
<comment type="caution">
    <text evidence="1">The sequence shown here is derived from an EMBL/GenBank/DDBJ whole genome shotgun (WGS) entry which is preliminary data.</text>
</comment>
<proteinExistence type="predicted"/>
<dbReference type="EMBL" id="AYLP01000013">
    <property type="protein sequence ID" value="ESS69222.1"/>
    <property type="molecule type" value="Genomic_DNA"/>
</dbReference>
<dbReference type="VEuPathDB" id="TriTrypDB:TCDM_01963"/>
<dbReference type="GO" id="GO:0016787">
    <property type="term" value="F:hydrolase activity"/>
    <property type="evidence" value="ECO:0007669"/>
    <property type="project" value="UniProtKB-KW"/>
</dbReference>
<protein>
    <submittedName>
        <fullName evidence="1">NUDIX hydrolase</fullName>
    </submittedName>
</protein>
<accession>V5BSR3</accession>
<organism evidence="1 2">
    <name type="scientific">Trypanosoma cruzi Dm28c</name>
    <dbReference type="NCBI Taxonomy" id="1416333"/>
    <lineage>
        <taxon>Eukaryota</taxon>
        <taxon>Discoba</taxon>
        <taxon>Euglenozoa</taxon>
        <taxon>Kinetoplastea</taxon>
        <taxon>Metakinetoplastina</taxon>
        <taxon>Trypanosomatida</taxon>
        <taxon>Trypanosomatidae</taxon>
        <taxon>Trypanosoma</taxon>
        <taxon>Schizotrypanum</taxon>
    </lineage>
</organism>
<dbReference type="Proteomes" id="UP000017861">
    <property type="component" value="Unassembled WGS sequence"/>
</dbReference>
<evidence type="ECO:0000313" key="1">
    <source>
        <dbReference type="EMBL" id="ESS69222.1"/>
    </source>
</evidence>
<reference evidence="1 2" key="1">
    <citation type="journal article" date="2014" name="Genome Announc.">
        <title>Trypanosoma cruzi Clone Dm28c Draft Genome Sequence.</title>
        <authorList>
            <person name="Grisard E.C."/>
            <person name="Teixeira S.M."/>
            <person name="de Almeida L.G."/>
            <person name="Stoco P.H."/>
            <person name="Gerber A.L."/>
            <person name="Talavera-Lopez C."/>
            <person name="Lima O.C."/>
            <person name="Andersson B."/>
            <person name="de Vasconcelos A.T."/>
        </authorList>
    </citation>
    <scope>NUCLEOTIDE SEQUENCE [LARGE SCALE GENOMIC DNA]</scope>
    <source>
        <strain evidence="1 2">Dm28c</strain>
    </source>
</reference>
<keyword evidence="1" id="KW-0378">Hydrolase</keyword>
<dbReference type="OrthoDB" id="271584at2759"/>
<sequence>MSVFIYLFMWRFLRCHVFKVVFILWCCSLSLSLFFFLHQTEAAGMFRLSSFLRFVGKEIAVPASVDLALLRKILCPTIQPSELVSFAPEAAVLVRRMNVPQAVTILELFSRHGVRHEDLMLAGLWNVFKAERPLLSGNEEAGLMQDFAACTATCFRLVFQEGLVHDPQLLAIAFGRCVECAPHLPFRGIVDAYEGIQHFGRRYFSLAEVALYSGGADDDPQALDSIKEPSSSTALSSQPNLVDVLCGELESRLRLVVDERCEQDTSYVVRLLQALSAVGVMDANVLLSIRKVIESTKITTKTFLDILISVHGIHTRVIDVLDHEGDDEWLRSERSTLVRVLTDKLLARNLFSDRRRCDPQFVLRLRQLFEVYPALADDAPRLWDAVRVVRVAQKHATRPNEKKHRLGGALFKSEYAVKVKPIIPDRSEAERFVPPQFKSWSSPAVKNFRHRGPATPQKMGFGTRRISKNYIKEKRRKFAPAVW</sequence>
<dbReference type="AlphaFoldDB" id="V5BSR3"/>